<name>A0A384ZXH8_9CAUD</name>
<organism evidence="1 2">
    <name type="scientific">Dickeya phage vB_DsoM_JA29</name>
    <dbReference type="NCBI Taxonomy" id="2283031"/>
    <lineage>
        <taxon>Viruses</taxon>
        <taxon>Duplodnaviria</taxon>
        <taxon>Heunggongvirae</taxon>
        <taxon>Uroviricota</taxon>
        <taxon>Caudoviricetes</taxon>
        <taxon>Salmondvirus</taxon>
        <taxon>Salmondvirus JA29</taxon>
    </lineage>
</organism>
<evidence type="ECO:0000313" key="2">
    <source>
        <dbReference type="Proteomes" id="UP000263326"/>
    </source>
</evidence>
<keyword evidence="2" id="KW-1185">Reference proteome</keyword>
<protein>
    <submittedName>
        <fullName evidence="1">Uncharacterized protein</fullName>
    </submittedName>
</protein>
<dbReference type="EMBL" id="MH460461">
    <property type="protein sequence ID" value="AXG66958.1"/>
    <property type="molecule type" value="Genomic_DNA"/>
</dbReference>
<proteinExistence type="predicted"/>
<reference evidence="1 2" key="1">
    <citation type="journal article" date="2018" name="Front. Microbiol.">
        <title>Jumbo Bacteriophages Are Represented Within an Increasing Diversity of Environmental Viruses Infecting the Emerging Phytopathogen, Dickeya solani.</title>
        <authorList>
            <person name="Day A.W."/>
            <person name="Ahn J."/>
            <person name="Salmond G.P.C."/>
        </authorList>
    </citation>
    <scope>NUCLEOTIDE SEQUENCE [LARGE SCALE GENOMIC DNA]</scope>
</reference>
<sequence length="213" mass="24522">MKKMGTVTVLSLKDKAPKNVDLDITPVSTDDEWGALSPFKLGPCRTAGGTLFFNFENLWQYSKVYPEHLESDNDLLCGEVAAEWFRWHMSGARERRGIRYPMGKGAKAKFSVWGNLRLSYISARKMIYVPEYSKLLLANTKFRKLLRQYNKGANIVIRDYDTYDALKAYANKKEHHPFLYALNNPDKKFGHGFVIGMALMLNPVPGWYDQWVL</sequence>
<dbReference type="Proteomes" id="UP000263326">
    <property type="component" value="Segment"/>
</dbReference>
<accession>A0A384ZXH8</accession>
<gene>
    <name evidence="1" type="ORF">JA29_232</name>
</gene>
<evidence type="ECO:0000313" key="1">
    <source>
        <dbReference type="EMBL" id="AXG66958.1"/>
    </source>
</evidence>